<gene>
    <name evidence="1" type="ORF">PGSY75_0607600</name>
</gene>
<feature type="non-terminal residue" evidence="1">
    <location>
        <position position="1"/>
    </location>
</feature>
<evidence type="ECO:0000313" key="1">
    <source>
        <dbReference type="EMBL" id="KYO01771.1"/>
    </source>
</evidence>
<dbReference type="GeneID" id="29775264"/>
<protein>
    <submittedName>
        <fullName evidence="1">Putative spindle assembly abnormal protein 6</fullName>
    </submittedName>
</protein>
<organism evidence="1 2">
    <name type="scientific">Plasmodium gaboni</name>
    <dbReference type="NCBI Taxonomy" id="647221"/>
    <lineage>
        <taxon>Eukaryota</taxon>
        <taxon>Sar</taxon>
        <taxon>Alveolata</taxon>
        <taxon>Apicomplexa</taxon>
        <taxon>Aconoidasida</taxon>
        <taxon>Haemosporida</taxon>
        <taxon>Plasmodiidae</taxon>
        <taxon>Plasmodium</taxon>
        <taxon>Plasmodium (Laverania)</taxon>
    </lineage>
</organism>
<reference evidence="1 2" key="1">
    <citation type="journal article" date="2016" name="Nat. Commun.">
        <title>Genomes of cryptic chimpanzee Plasmodium species reveal key evolutionary events leading to human malaria.</title>
        <authorList>
            <person name="Sundararaman S.A."/>
            <person name="Plenderleith L.J."/>
            <person name="Liu W."/>
            <person name="Loy D.E."/>
            <person name="Learn G.H."/>
            <person name="Li Y."/>
            <person name="Shaw K.S."/>
            <person name="Ayouba A."/>
            <person name="Peeters M."/>
            <person name="Speede S."/>
            <person name="Shaw G.M."/>
            <person name="Bushman F.D."/>
            <person name="Brisson D."/>
            <person name="Rayner J.C."/>
            <person name="Sharp P.M."/>
            <person name="Hahn B.H."/>
        </authorList>
    </citation>
    <scope>NUCLEOTIDE SEQUENCE [LARGE SCALE GENOMIC DNA]</scope>
    <source>
        <strain evidence="1 2">SY75</strain>
    </source>
</reference>
<accession>A0A151LRG4</accession>
<dbReference type="AlphaFoldDB" id="A0A151LRG4"/>
<comment type="caution">
    <text evidence="1">The sequence shown here is derived from an EMBL/GenBank/DDBJ whole genome shotgun (WGS) entry which is preliminary data.</text>
</comment>
<proteinExistence type="predicted"/>
<dbReference type="Proteomes" id="UP000076004">
    <property type="component" value="Chromosome 6"/>
</dbReference>
<evidence type="ECO:0000313" key="2">
    <source>
        <dbReference type="Proteomes" id="UP000076004"/>
    </source>
</evidence>
<name>A0A151LRG4_9APIC</name>
<dbReference type="VEuPathDB" id="PlasmoDB:PGSY75_0607600"/>
<sequence>NMNHMNLMNGKIDTLDMNDRYNKPVKFIPPGI</sequence>
<dbReference type="EMBL" id="LVLB01000007">
    <property type="protein sequence ID" value="KYO01771.1"/>
    <property type="molecule type" value="Genomic_DNA"/>
</dbReference>
<dbReference type="RefSeq" id="XP_018642710.1">
    <property type="nucleotide sequence ID" value="XM_018784657.1"/>
</dbReference>